<reference evidence="5 6" key="1">
    <citation type="submission" date="2012-05" db="EMBL/GenBank/DDBJ databases">
        <authorList>
            <person name="Weinstock G."/>
            <person name="Sodergren E."/>
            <person name="Lobos E.A."/>
            <person name="Fulton L."/>
            <person name="Fulton R."/>
            <person name="Courtney L."/>
            <person name="Fronick C."/>
            <person name="O'Laughlin M."/>
            <person name="Godfrey J."/>
            <person name="Wilson R.M."/>
            <person name="Miner T."/>
            <person name="Farmer C."/>
            <person name="Delehaunty K."/>
            <person name="Cordes M."/>
            <person name="Minx P."/>
            <person name="Tomlinson C."/>
            <person name="Chen J."/>
            <person name="Wollam A."/>
            <person name="Pepin K.H."/>
            <person name="Bhonagiri V."/>
            <person name="Zhang X."/>
            <person name="Suruliraj S."/>
            <person name="Warren W."/>
            <person name="Mitreva M."/>
            <person name="Mardis E.R."/>
            <person name="Wilson R.K."/>
        </authorList>
    </citation>
    <scope>NUCLEOTIDE SEQUENCE [LARGE SCALE GENOMIC DNA]</scope>
    <source>
        <strain evidence="5 6">F0235</strain>
    </source>
</reference>
<keyword evidence="2 5" id="KW-0808">Transferase</keyword>
<dbReference type="Pfam" id="PF13439">
    <property type="entry name" value="Glyco_transf_4"/>
    <property type="match status" value="1"/>
</dbReference>
<dbReference type="HOGENOM" id="CLU_009583_2_0_11"/>
<evidence type="ECO:0000313" key="5">
    <source>
        <dbReference type="EMBL" id="EKX90235.1"/>
    </source>
</evidence>
<keyword evidence="6" id="KW-1185">Reference proteome</keyword>
<dbReference type="InterPro" id="IPR028098">
    <property type="entry name" value="Glyco_trans_4-like_N"/>
</dbReference>
<dbReference type="GO" id="GO:0016757">
    <property type="term" value="F:glycosyltransferase activity"/>
    <property type="evidence" value="ECO:0007669"/>
    <property type="project" value="UniProtKB-KW"/>
</dbReference>
<dbReference type="AlphaFoldDB" id="L1MGR0"/>
<name>L1MGR0_9CORY</name>
<dbReference type="Gene3D" id="3.40.50.2000">
    <property type="entry name" value="Glycogen Phosphorylase B"/>
    <property type="match status" value="2"/>
</dbReference>
<protein>
    <submittedName>
        <fullName evidence="5">Glycosyltransferase, group 1 family protein</fullName>
    </submittedName>
</protein>
<accession>L1MGR0</accession>
<dbReference type="SUPFAM" id="SSF53756">
    <property type="entry name" value="UDP-Glycosyltransferase/glycogen phosphorylase"/>
    <property type="match status" value="1"/>
</dbReference>
<proteinExistence type="predicted"/>
<dbReference type="Pfam" id="PF00534">
    <property type="entry name" value="Glycos_transf_1"/>
    <property type="match status" value="1"/>
</dbReference>
<feature type="domain" description="Glycosyltransferase subfamily 4-like N-terminal" evidence="4">
    <location>
        <begin position="22"/>
        <end position="219"/>
    </location>
</feature>
<gene>
    <name evidence="5" type="ORF">HMPREF9997_01450</name>
</gene>
<evidence type="ECO:0000256" key="2">
    <source>
        <dbReference type="ARBA" id="ARBA00022679"/>
    </source>
</evidence>
<feature type="domain" description="Glycosyl transferase family 1" evidence="3">
    <location>
        <begin position="233"/>
        <end position="379"/>
    </location>
</feature>
<keyword evidence="1" id="KW-0328">Glycosyltransferase</keyword>
<sequence length="410" mass="45949">MHGIVRFMHIAVFTDYYLPTLGGVQTSIKAQKDTLEAAGHTVTVFCPLHEPSDDPTVVRLPTSSVIKPDGYPFCWPPRKVINAGVSHIEELGDIDIIHVHSEMGAAFAGVRASEIFNIPLVQSMHTRIDAYVRYVLPMPHVSSIWLAWMHKHFVPRSSISLEQASYTRTRLARRMWRVMVSQANHAQHVIVPSHHFAQKLQDQGVTKPLTVLSNGLDPSLVDKLHTSSPRHYSPGEDLRILWCSRMSNEKRPLVFLKAMKQLPDSVTVDMYGDGPNLPSVRRYIKHHRLGDRVHLHGGVPQSTVVEAMRDHHIFVLSSYDFDNQPMTLLEATAAGTPVVYCDADLGEVIPDDGGLLTNKPFAKNIAEAIRYLLENPSQVSTMSSHMLNSQTRTVQSPLTEQLLGIYESLR</sequence>
<evidence type="ECO:0000259" key="3">
    <source>
        <dbReference type="Pfam" id="PF00534"/>
    </source>
</evidence>
<organism evidence="5 6">
    <name type="scientific">Corynebacterium durum F0235</name>
    <dbReference type="NCBI Taxonomy" id="1035195"/>
    <lineage>
        <taxon>Bacteria</taxon>
        <taxon>Bacillati</taxon>
        <taxon>Actinomycetota</taxon>
        <taxon>Actinomycetes</taxon>
        <taxon>Mycobacteriales</taxon>
        <taxon>Corynebacteriaceae</taxon>
        <taxon>Corynebacterium</taxon>
    </lineage>
</organism>
<dbReference type="eggNOG" id="COG0438">
    <property type="taxonomic scope" value="Bacteria"/>
</dbReference>
<dbReference type="PANTHER" id="PTHR45947">
    <property type="entry name" value="SULFOQUINOVOSYL TRANSFERASE SQD2"/>
    <property type="match status" value="1"/>
</dbReference>
<dbReference type="InterPro" id="IPR050194">
    <property type="entry name" value="Glycosyltransferase_grp1"/>
</dbReference>
<comment type="caution">
    <text evidence="5">The sequence shown here is derived from an EMBL/GenBank/DDBJ whole genome shotgun (WGS) entry which is preliminary data.</text>
</comment>
<dbReference type="EMBL" id="AMEM01000018">
    <property type="protein sequence ID" value="EKX90235.1"/>
    <property type="molecule type" value="Genomic_DNA"/>
</dbReference>
<dbReference type="STRING" id="1035195.HMPREF9997_01450"/>
<dbReference type="PATRIC" id="fig|1035195.3.peg.1306"/>
<evidence type="ECO:0000313" key="6">
    <source>
        <dbReference type="Proteomes" id="UP000010445"/>
    </source>
</evidence>
<dbReference type="PANTHER" id="PTHR45947:SF3">
    <property type="entry name" value="SULFOQUINOVOSYL TRANSFERASE SQD2"/>
    <property type="match status" value="1"/>
</dbReference>
<dbReference type="GO" id="GO:1901137">
    <property type="term" value="P:carbohydrate derivative biosynthetic process"/>
    <property type="evidence" value="ECO:0007669"/>
    <property type="project" value="UniProtKB-ARBA"/>
</dbReference>
<evidence type="ECO:0000256" key="1">
    <source>
        <dbReference type="ARBA" id="ARBA00022676"/>
    </source>
</evidence>
<evidence type="ECO:0000259" key="4">
    <source>
        <dbReference type="Pfam" id="PF13439"/>
    </source>
</evidence>
<dbReference type="GO" id="GO:1903509">
    <property type="term" value="P:liposaccharide metabolic process"/>
    <property type="evidence" value="ECO:0007669"/>
    <property type="project" value="UniProtKB-ARBA"/>
</dbReference>
<dbReference type="InterPro" id="IPR001296">
    <property type="entry name" value="Glyco_trans_1"/>
</dbReference>
<dbReference type="Proteomes" id="UP000010445">
    <property type="component" value="Unassembled WGS sequence"/>
</dbReference>